<dbReference type="InterPro" id="IPR036178">
    <property type="entry name" value="Formintransfe-cycloase-like_sf"/>
</dbReference>
<name>A0A5C0SIM4_CRATE</name>
<dbReference type="KEGG" id="crs:FQB35_01065"/>
<organism evidence="3 4">
    <name type="scientific">Crassaminicella thermophila</name>
    <dbReference type="NCBI Taxonomy" id="2599308"/>
    <lineage>
        <taxon>Bacteria</taxon>
        <taxon>Bacillati</taxon>
        <taxon>Bacillota</taxon>
        <taxon>Clostridia</taxon>
        <taxon>Eubacteriales</taxon>
        <taxon>Clostridiaceae</taxon>
        <taxon>Crassaminicella</taxon>
    </lineage>
</organism>
<keyword evidence="4" id="KW-1185">Reference proteome</keyword>
<gene>
    <name evidence="3" type="ORF">FQB35_01065</name>
</gene>
<dbReference type="InterPro" id="IPR007044">
    <property type="entry name" value="Cyclodeamin/CycHdrlase"/>
</dbReference>
<dbReference type="Gene3D" id="1.20.120.680">
    <property type="entry name" value="Formiminotetrahydrofolate cyclodeaminase monomer, up-and-down helical bundle"/>
    <property type="match status" value="1"/>
</dbReference>
<dbReference type="GO" id="GO:0016740">
    <property type="term" value="F:transferase activity"/>
    <property type="evidence" value="ECO:0007669"/>
    <property type="project" value="UniProtKB-KW"/>
</dbReference>
<dbReference type="OrthoDB" id="1699026at2"/>
<evidence type="ECO:0000313" key="3">
    <source>
        <dbReference type="EMBL" id="QEK13547.1"/>
    </source>
</evidence>
<dbReference type="AlphaFoldDB" id="A0A5C0SIM4"/>
<feature type="domain" description="Cyclodeaminase/cyclohydrolase" evidence="2">
    <location>
        <begin position="3"/>
        <end position="172"/>
    </location>
</feature>
<accession>A0A5C0SIM4</accession>
<reference evidence="3 4" key="1">
    <citation type="submission" date="2019-07" db="EMBL/GenBank/DDBJ databases">
        <title>Complete genome of Crassaminicella thermophila SY095.</title>
        <authorList>
            <person name="Li X."/>
        </authorList>
    </citation>
    <scope>NUCLEOTIDE SEQUENCE [LARGE SCALE GENOMIC DNA]</scope>
    <source>
        <strain evidence="3 4">SY095</strain>
    </source>
</reference>
<dbReference type="EMBL" id="CP042243">
    <property type="protein sequence ID" value="QEK13547.1"/>
    <property type="molecule type" value="Genomic_DNA"/>
</dbReference>
<keyword evidence="3" id="KW-0808">Transferase</keyword>
<keyword evidence="1" id="KW-0812">Transmembrane</keyword>
<protein>
    <submittedName>
        <fullName evidence="3">Formiminotransferase-cyclodeaminase</fullName>
    </submittedName>
</protein>
<keyword evidence="1" id="KW-1133">Transmembrane helix</keyword>
<dbReference type="SUPFAM" id="SSF101262">
    <property type="entry name" value="Methenyltetrahydrofolate cyclohydrolase-like"/>
    <property type="match status" value="1"/>
</dbReference>
<keyword evidence="1" id="KW-0472">Membrane</keyword>
<dbReference type="Pfam" id="PF04961">
    <property type="entry name" value="FTCD_C"/>
    <property type="match status" value="1"/>
</dbReference>
<evidence type="ECO:0000259" key="2">
    <source>
        <dbReference type="Pfam" id="PF04961"/>
    </source>
</evidence>
<sequence>MDSDNFTVGGGAASALAGAMAAGMIAMVAKLSTKKDYGLTVDKYHEISKEADQLAKKLIFGAEEDEKAFCKIKDAYALPKSTEEEKKKRLAAIQNGGIAAATVPKNNGFMCKHVYQLGMALKDNSNPNAASDLAEAIMLADAGVRGCILNIKANLLLIKDQKIKSEFENYIQELKDFKGRNEGYEEFIG</sequence>
<feature type="transmembrane region" description="Helical" evidence="1">
    <location>
        <begin position="6"/>
        <end position="29"/>
    </location>
</feature>
<evidence type="ECO:0000256" key="1">
    <source>
        <dbReference type="SAM" id="Phobius"/>
    </source>
</evidence>
<evidence type="ECO:0000313" key="4">
    <source>
        <dbReference type="Proteomes" id="UP000324646"/>
    </source>
</evidence>
<dbReference type="Proteomes" id="UP000324646">
    <property type="component" value="Chromosome"/>
</dbReference>
<proteinExistence type="predicted"/>